<dbReference type="GO" id="GO:0006313">
    <property type="term" value="P:DNA transposition"/>
    <property type="evidence" value="ECO:0007669"/>
    <property type="project" value="InterPro"/>
</dbReference>
<organism evidence="10 11">
    <name type="scientific">Leptothrix cholodnii (strain ATCC 51168 / LMG 8142 / SP-6)</name>
    <name type="common">Leptothrix discophora (strain SP-6)</name>
    <dbReference type="NCBI Taxonomy" id="395495"/>
    <lineage>
        <taxon>Bacteria</taxon>
        <taxon>Pseudomonadati</taxon>
        <taxon>Pseudomonadota</taxon>
        <taxon>Betaproteobacteria</taxon>
        <taxon>Burkholderiales</taxon>
        <taxon>Sphaerotilaceae</taxon>
        <taxon>Leptothrix</taxon>
    </lineage>
</organism>
<keyword evidence="5" id="KW-0233">DNA recombination</keyword>
<keyword evidence="4" id="KW-0238">DNA-binding</keyword>
<evidence type="ECO:0000256" key="1">
    <source>
        <dbReference type="ARBA" id="ARBA00003544"/>
    </source>
</evidence>
<keyword evidence="11" id="KW-1185">Reference proteome</keyword>
<feature type="region of interest" description="Disordered" evidence="6">
    <location>
        <begin position="180"/>
        <end position="200"/>
    </location>
</feature>
<proteinExistence type="inferred from homology"/>
<evidence type="ECO:0000256" key="3">
    <source>
        <dbReference type="ARBA" id="ARBA00022578"/>
    </source>
</evidence>
<evidence type="ECO:0000256" key="2">
    <source>
        <dbReference type="ARBA" id="ARBA00010075"/>
    </source>
</evidence>
<dbReference type="RefSeq" id="WP_012345989.1">
    <property type="nucleotide sequence ID" value="NC_010524.1"/>
</dbReference>
<accession>B1Y0W6</accession>
<dbReference type="eggNOG" id="COG3039">
    <property type="taxonomic scope" value="Bacteria"/>
</dbReference>
<dbReference type="OrthoDB" id="9774608at2"/>
<comment type="similarity">
    <text evidence="2">Belongs to the transposase 11 family.</text>
</comment>
<dbReference type="GO" id="GO:0004803">
    <property type="term" value="F:transposase activity"/>
    <property type="evidence" value="ECO:0007669"/>
    <property type="project" value="InterPro"/>
</dbReference>
<evidence type="ECO:0000256" key="5">
    <source>
        <dbReference type="ARBA" id="ARBA00023172"/>
    </source>
</evidence>
<evidence type="ECO:0000313" key="9">
    <source>
        <dbReference type="EMBL" id="ACB33227.1"/>
    </source>
</evidence>
<evidence type="ECO:0000313" key="11">
    <source>
        <dbReference type="Proteomes" id="UP000001693"/>
    </source>
</evidence>
<dbReference type="Pfam" id="PF01609">
    <property type="entry name" value="DDE_Tnp_1"/>
    <property type="match status" value="1"/>
</dbReference>
<comment type="function">
    <text evidence="1">Involved in the transposition of the insertion sequence IS5.</text>
</comment>
<evidence type="ECO:0000259" key="8">
    <source>
        <dbReference type="Pfam" id="PF05598"/>
    </source>
</evidence>
<dbReference type="NCBIfam" id="NF033581">
    <property type="entry name" value="transpos_IS5_4"/>
    <property type="match status" value="1"/>
</dbReference>
<evidence type="ECO:0000259" key="7">
    <source>
        <dbReference type="Pfam" id="PF01609"/>
    </source>
</evidence>
<evidence type="ECO:0000256" key="6">
    <source>
        <dbReference type="SAM" id="MobiDB-lite"/>
    </source>
</evidence>
<dbReference type="PANTHER" id="PTHR35604">
    <property type="entry name" value="TRANSPOSASE INSH FOR INSERTION SEQUENCE ELEMENT IS5A-RELATED"/>
    <property type="match status" value="1"/>
</dbReference>
<evidence type="ECO:0000256" key="4">
    <source>
        <dbReference type="ARBA" id="ARBA00023125"/>
    </source>
</evidence>
<dbReference type="Proteomes" id="UP000001693">
    <property type="component" value="Chromosome"/>
</dbReference>
<sequence length="360" mass="40018">MITPRIKPSSFFPEEEAVDDLFLARQRKAKLEGYVQTLAAIDALVDFTAMAAAVDAACPRADRKKGGRPPYPSEVLVRMVFLQGLYNLSDEQCEHQVLDRLSFQRFCRLDGALNIPDARTLWSFRQRLAQGGLGGRAIFETLSQQLQQHGFIPRGGQIVDASIVAAPITQANTAEREALNKGETPEGWSKKRMAHTDGDARWTQKHGKSYYGYKLHANADARYKLIRTLKITAANADDGQQLPHVLQSANTRDRLLADRGYDSQANRQVLAQQGLVDGIARRARPGQTAKTRLKQRNRTINRTRSRVEHVFASLAQQGGKCVRAMTLARNALAITLQCAAYNARRLVWLVKSTGASARPV</sequence>
<dbReference type="InterPro" id="IPR002559">
    <property type="entry name" value="Transposase_11"/>
</dbReference>
<dbReference type="KEGG" id="lch:Lcho_0955"/>
<dbReference type="Pfam" id="PF05598">
    <property type="entry name" value="DUF772"/>
    <property type="match status" value="1"/>
</dbReference>
<protein>
    <submittedName>
        <fullName evidence="10">Transposase IS4 family protein</fullName>
    </submittedName>
</protein>
<reference evidence="10 11" key="1">
    <citation type="submission" date="2008-03" db="EMBL/GenBank/DDBJ databases">
        <title>Complete sequence of Leptothrix cholodnii SP-6.</title>
        <authorList>
            <consortium name="US DOE Joint Genome Institute"/>
            <person name="Copeland A."/>
            <person name="Lucas S."/>
            <person name="Lapidus A."/>
            <person name="Glavina del Rio T."/>
            <person name="Dalin E."/>
            <person name="Tice H."/>
            <person name="Bruce D."/>
            <person name="Goodwin L."/>
            <person name="Pitluck S."/>
            <person name="Chertkov O."/>
            <person name="Brettin T."/>
            <person name="Detter J.C."/>
            <person name="Han C."/>
            <person name="Kuske C.R."/>
            <person name="Schmutz J."/>
            <person name="Larimer F."/>
            <person name="Land M."/>
            <person name="Hauser L."/>
            <person name="Kyrpides N."/>
            <person name="Lykidis A."/>
            <person name="Emerson D."/>
            <person name="Richardson P."/>
        </authorList>
    </citation>
    <scope>NUCLEOTIDE SEQUENCE [LARGE SCALE GENOMIC DNA]</scope>
    <source>
        <strain evidence="11">ATCC 51168 / LMG 8142 / SP-6</strain>
        <strain evidence="10">SP-6</strain>
    </source>
</reference>
<dbReference type="HOGENOM" id="CLU_049873_1_1_4"/>
<gene>
    <name evidence="9" type="ordered locus">Lcho_0955</name>
    <name evidence="10" type="ordered locus">Lcho_3123</name>
</gene>
<dbReference type="GO" id="GO:0003677">
    <property type="term" value="F:DNA binding"/>
    <property type="evidence" value="ECO:0007669"/>
    <property type="project" value="UniProtKB-KW"/>
</dbReference>
<feature type="domain" description="Transposase IS4-like" evidence="7">
    <location>
        <begin position="158"/>
        <end position="342"/>
    </location>
</feature>
<evidence type="ECO:0000313" key="10">
    <source>
        <dbReference type="EMBL" id="ACB35383.1"/>
    </source>
</evidence>
<dbReference type="EMBL" id="CP001013">
    <property type="protein sequence ID" value="ACB35383.1"/>
    <property type="molecule type" value="Genomic_DNA"/>
</dbReference>
<dbReference type="KEGG" id="lch:Lcho_3123"/>
<dbReference type="PANTHER" id="PTHR35604:SF2">
    <property type="entry name" value="TRANSPOSASE INSH FOR INSERTION SEQUENCE ELEMENT IS5A-RELATED"/>
    <property type="match status" value="1"/>
</dbReference>
<feature type="domain" description="Transposase InsH N-terminal" evidence="8">
    <location>
        <begin position="37"/>
        <end position="127"/>
    </location>
</feature>
<dbReference type="InterPro" id="IPR047959">
    <property type="entry name" value="Transpos_IS5"/>
</dbReference>
<name>B1Y0W6_LEPCP</name>
<dbReference type="InterPro" id="IPR008490">
    <property type="entry name" value="Transposase_InsH_N"/>
</dbReference>
<dbReference type="AlphaFoldDB" id="B1Y0W6"/>
<keyword evidence="3" id="KW-0815">Transposition</keyword>
<dbReference type="EMBL" id="CP001013">
    <property type="protein sequence ID" value="ACB33227.1"/>
    <property type="molecule type" value="Genomic_DNA"/>
</dbReference>